<keyword evidence="2" id="KW-0472">Membrane</keyword>
<name>A0A8J8FMR0_9BACT</name>
<keyword evidence="2" id="KW-0812">Transmembrane</keyword>
<keyword evidence="4" id="KW-1185">Reference proteome</keyword>
<reference evidence="3" key="1">
    <citation type="submission" date="2019-10" db="EMBL/GenBank/DDBJ databases">
        <title>Draft genome sequence of Panacibacter sp. KCS-6.</title>
        <authorList>
            <person name="Yim K.J."/>
        </authorList>
    </citation>
    <scope>NUCLEOTIDE SEQUENCE</scope>
    <source>
        <strain evidence="3">KCS-6</strain>
    </source>
</reference>
<evidence type="ECO:0000313" key="4">
    <source>
        <dbReference type="Proteomes" id="UP000598971"/>
    </source>
</evidence>
<dbReference type="Pfam" id="PF04977">
    <property type="entry name" value="DivIC"/>
    <property type="match status" value="1"/>
</dbReference>
<feature type="coiled-coil region" evidence="1">
    <location>
        <begin position="44"/>
        <end position="71"/>
    </location>
</feature>
<comment type="caution">
    <text evidence="3">The sequence shown here is derived from an EMBL/GenBank/DDBJ whole genome shotgun (WGS) entry which is preliminary data.</text>
</comment>
<dbReference type="Proteomes" id="UP000598971">
    <property type="component" value="Unassembled WGS sequence"/>
</dbReference>
<accession>A0A8J8FMR0</accession>
<evidence type="ECO:0000256" key="1">
    <source>
        <dbReference type="SAM" id="Coils"/>
    </source>
</evidence>
<keyword evidence="2" id="KW-1133">Transmembrane helix</keyword>
<sequence length="104" mass="12236">MPVIRKILQLISNKYLVAILVFAVVVLITDHNNIFEQWQRKQELQELQNKKAYYEQEIAKTKKEISDLSNNTAALEKYAREKYFMKKDNEDIFITVPDSTGVKN</sequence>
<evidence type="ECO:0000256" key="2">
    <source>
        <dbReference type="SAM" id="Phobius"/>
    </source>
</evidence>
<gene>
    <name evidence="3" type="ORF">GD597_19755</name>
</gene>
<evidence type="ECO:0000313" key="3">
    <source>
        <dbReference type="EMBL" id="NNV57714.1"/>
    </source>
</evidence>
<keyword evidence="1" id="KW-0175">Coiled coil</keyword>
<dbReference type="InterPro" id="IPR007060">
    <property type="entry name" value="FtsL/DivIC"/>
</dbReference>
<organism evidence="3 4">
    <name type="scientific">Limnovirga soli</name>
    <dbReference type="NCBI Taxonomy" id="2656915"/>
    <lineage>
        <taxon>Bacteria</taxon>
        <taxon>Pseudomonadati</taxon>
        <taxon>Bacteroidota</taxon>
        <taxon>Chitinophagia</taxon>
        <taxon>Chitinophagales</taxon>
        <taxon>Chitinophagaceae</taxon>
        <taxon>Limnovirga</taxon>
    </lineage>
</organism>
<feature type="transmembrane region" description="Helical" evidence="2">
    <location>
        <begin position="15"/>
        <end position="35"/>
    </location>
</feature>
<dbReference type="RefSeq" id="WP_171609665.1">
    <property type="nucleotide sequence ID" value="NZ_WHPF01000018.1"/>
</dbReference>
<dbReference type="EMBL" id="WHPF01000018">
    <property type="protein sequence ID" value="NNV57714.1"/>
    <property type="molecule type" value="Genomic_DNA"/>
</dbReference>
<dbReference type="AlphaFoldDB" id="A0A8J8FMR0"/>
<proteinExistence type="predicted"/>
<protein>
    <submittedName>
        <fullName evidence="3">Septum formation initiator family protein</fullName>
    </submittedName>
</protein>